<name>A0ABU2ZX86_9GAMM</name>
<dbReference type="RefSeq" id="WP_311576969.1">
    <property type="nucleotide sequence ID" value="NZ_JAVRIF010000001.1"/>
</dbReference>
<proteinExistence type="predicted"/>
<sequence>MKINEQLDSLKKILRLSEVKQITGLSRSTIYEKCDVKSPRFDPLFPKRIRLGARAVGFLQADLDAWLCSMIELSSANKGEE</sequence>
<reference evidence="1 2" key="1">
    <citation type="submission" date="2023-09" db="EMBL/GenBank/DDBJ databases">
        <authorList>
            <person name="Rey-Velasco X."/>
        </authorList>
    </citation>
    <scope>NUCLEOTIDE SEQUENCE [LARGE SCALE GENOMIC DNA]</scope>
    <source>
        <strain evidence="1 2">W431</strain>
    </source>
</reference>
<comment type="caution">
    <text evidence="1">The sequence shown here is derived from an EMBL/GenBank/DDBJ whole genome shotgun (WGS) entry which is preliminary data.</text>
</comment>
<keyword evidence="2" id="KW-1185">Reference proteome</keyword>
<evidence type="ECO:0000313" key="2">
    <source>
        <dbReference type="Proteomes" id="UP001266357"/>
    </source>
</evidence>
<dbReference type="Proteomes" id="UP001266357">
    <property type="component" value="Unassembled WGS sequence"/>
</dbReference>
<dbReference type="InterPro" id="IPR052931">
    <property type="entry name" value="Prophage_regulatory_activator"/>
</dbReference>
<organism evidence="1 2">
    <name type="scientific">Thalassotalea castellviae</name>
    <dbReference type="NCBI Taxonomy" id="3075612"/>
    <lineage>
        <taxon>Bacteria</taxon>
        <taxon>Pseudomonadati</taxon>
        <taxon>Pseudomonadota</taxon>
        <taxon>Gammaproteobacteria</taxon>
        <taxon>Alteromonadales</taxon>
        <taxon>Colwelliaceae</taxon>
        <taxon>Thalassotalea</taxon>
    </lineage>
</organism>
<dbReference type="Pfam" id="PF05930">
    <property type="entry name" value="Phage_AlpA"/>
    <property type="match status" value="1"/>
</dbReference>
<gene>
    <name evidence="1" type="ORF">RM573_02940</name>
</gene>
<dbReference type="PANTHER" id="PTHR36154">
    <property type="entry name" value="DNA-BINDING TRANSCRIPTIONAL ACTIVATOR ALPA"/>
    <property type="match status" value="1"/>
</dbReference>
<dbReference type="EMBL" id="JAVRIF010000001">
    <property type="protein sequence ID" value="MDT0602544.1"/>
    <property type="molecule type" value="Genomic_DNA"/>
</dbReference>
<accession>A0ABU2ZX86</accession>
<evidence type="ECO:0000313" key="1">
    <source>
        <dbReference type="EMBL" id="MDT0602544.1"/>
    </source>
</evidence>
<protein>
    <submittedName>
        <fullName evidence="1">AlpA family phage regulatory protein</fullName>
    </submittedName>
</protein>
<dbReference type="InterPro" id="IPR010260">
    <property type="entry name" value="AlpA"/>
</dbReference>
<dbReference type="PANTHER" id="PTHR36154:SF1">
    <property type="entry name" value="DNA-BINDING TRANSCRIPTIONAL ACTIVATOR ALPA"/>
    <property type="match status" value="1"/>
</dbReference>